<feature type="region of interest" description="Disordered" evidence="1">
    <location>
        <begin position="22"/>
        <end position="50"/>
    </location>
</feature>
<dbReference type="WBParaSite" id="PEQ_0000456501-mRNA-1">
    <property type="protein sequence ID" value="PEQ_0000456501-mRNA-1"/>
    <property type="gene ID" value="PEQ_0000456501"/>
</dbReference>
<feature type="compositionally biased region" description="Pro residues" evidence="1">
    <location>
        <begin position="89"/>
        <end position="98"/>
    </location>
</feature>
<feature type="region of interest" description="Disordered" evidence="1">
    <location>
        <begin position="66"/>
        <end position="113"/>
    </location>
</feature>
<accession>A0A914RE30</accession>
<evidence type="ECO:0000256" key="1">
    <source>
        <dbReference type="SAM" id="MobiDB-lite"/>
    </source>
</evidence>
<reference evidence="3" key="1">
    <citation type="submission" date="2022-11" db="UniProtKB">
        <authorList>
            <consortium name="WormBaseParasite"/>
        </authorList>
    </citation>
    <scope>IDENTIFICATION</scope>
</reference>
<dbReference type="GO" id="GO:0090263">
    <property type="term" value="P:positive regulation of canonical Wnt signaling pathway"/>
    <property type="evidence" value="ECO:0007669"/>
    <property type="project" value="TreeGrafter"/>
</dbReference>
<name>A0A914RE30_PAREQ</name>
<keyword evidence="2" id="KW-1185">Reference proteome</keyword>
<dbReference type="PANTHER" id="PTHR46276">
    <property type="entry name" value="E3 UBIQUITIN-PROTEIN LIGASE UBR5"/>
    <property type="match status" value="1"/>
</dbReference>
<feature type="compositionally biased region" description="Polar residues" evidence="1">
    <location>
        <begin position="101"/>
        <end position="113"/>
    </location>
</feature>
<proteinExistence type="predicted"/>
<evidence type="ECO:0000313" key="2">
    <source>
        <dbReference type="Proteomes" id="UP000887564"/>
    </source>
</evidence>
<dbReference type="GO" id="GO:0034450">
    <property type="term" value="F:ubiquitin-ubiquitin ligase activity"/>
    <property type="evidence" value="ECO:0007669"/>
    <property type="project" value="TreeGrafter"/>
</dbReference>
<sequence>MTVSNLVIDVLRQLTIFASSMGRTGRSAEDDEVHNVTSASGGNSHERRSTSAMRVLFAGDVDGGSRSNAASRLTGGRSGRRNATFGDELPPPPPPPPSSSNGDGSARTSGVTSGRNNKMCCNYRVIIDLMPMLVDYREYSKSTYSHISKMLELNDSIVAAVRREIEERLCPTWRWMESILDRTEAQLRFGNALM</sequence>
<dbReference type="AlphaFoldDB" id="A0A914RE30"/>
<dbReference type="Proteomes" id="UP000887564">
    <property type="component" value="Unplaced"/>
</dbReference>
<dbReference type="GO" id="GO:0000209">
    <property type="term" value="P:protein polyubiquitination"/>
    <property type="evidence" value="ECO:0007669"/>
    <property type="project" value="TreeGrafter"/>
</dbReference>
<evidence type="ECO:0000313" key="3">
    <source>
        <dbReference type="WBParaSite" id="PEQ_0000456501-mRNA-1"/>
    </source>
</evidence>
<protein>
    <submittedName>
        <fullName evidence="3">Uncharacterized protein</fullName>
    </submittedName>
</protein>
<dbReference type="PANTHER" id="PTHR46276:SF1">
    <property type="entry name" value="E3 UBIQUITIN-PROTEIN LIGASE UBR5"/>
    <property type="match status" value="1"/>
</dbReference>
<organism evidence="2 3">
    <name type="scientific">Parascaris equorum</name>
    <name type="common">Equine roundworm</name>
    <dbReference type="NCBI Taxonomy" id="6256"/>
    <lineage>
        <taxon>Eukaryota</taxon>
        <taxon>Metazoa</taxon>
        <taxon>Ecdysozoa</taxon>
        <taxon>Nematoda</taxon>
        <taxon>Chromadorea</taxon>
        <taxon>Rhabditida</taxon>
        <taxon>Spirurina</taxon>
        <taxon>Ascaridomorpha</taxon>
        <taxon>Ascaridoidea</taxon>
        <taxon>Ascarididae</taxon>
        <taxon>Parascaris</taxon>
    </lineage>
</organism>
<dbReference type="GO" id="GO:0005737">
    <property type="term" value="C:cytoplasm"/>
    <property type="evidence" value="ECO:0007669"/>
    <property type="project" value="TreeGrafter"/>
</dbReference>
<dbReference type="GO" id="GO:0005634">
    <property type="term" value="C:nucleus"/>
    <property type="evidence" value="ECO:0007669"/>
    <property type="project" value="TreeGrafter"/>
</dbReference>